<accession>A0A7Y0U3X7</accession>
<proteinExistence type="predicted"/>
<protein>
    <submittedName>
        <fullName evidence="2">Type III secretion protein</fullName>
    </submittedName>
</protein>
<evidence type="ECO:0000313" key="1">
    <source>
        <dbReference type="EMBL" id="MCU9969205.1"/>
    </source>
</evidence>
<gene>
    <name evidence="1" type="ORF">FYZ43_07300</name>
    <name evidence="2" type="ORF">HHJ74_01470</name>
</gene>
<name>A0A7Y0U3X7_9ACTO</name>
<evidence type="ECO:0000313" key="2">
    <source>
        <dbReference type="EMBL" id="NMW92384.1"/>
    </source>
</evidence>
<dbReference type="Proteomes" id="UP000582487">
    <property type="component" value="Unassembled WGS sequence"/>
</dbReference>
<evidence type="ECO:0000313" key="3">
    <source>
        <dbReference type="Proteomes" id="UP000582487"/>
    </source>
</evidence>
<dbReference type="EMBL" id="VSZY01000011">
    <property type="protein sequence ID" value="MCU9969205.1"/>
    <property type="molecule type" value="Genomic_DNA"/>
</dbReference>
<reference evidence="1 4" key="1">
    <citation type="submission" date="2019-08" db="EMBL/GenBank/DDBJ databases">
        <title>Comparison of rpoB and gyrB Sequences from Mobiluncus Species and Development of a Multiplex PCR Method for Clinical Detection of Mobiluncus curtisii and Mobiluncus mulieris.</title>
        <authorList>
            <person name="Yang L."/>
            <person name="Shen Y."/>
            <person name="Xu G."/>
            <person name="Shu L.-B."/>
            <person name="Hu J."/>
            <person name="Zhang R."/>
            <person name="Wang Y."/>
            <person name="Zhou H.-W."/>
            <person name="Zhang X."/>
        </authorList>
    </citation>
    <scope>NUCLEOTIDE SEQUENCE [LARGE SCALE GENOMIC DNA]</scope>
    <source>
        <strain evidence="1 4">M26</strain>
    </source>
</reference>
<reference evidence="2 3" key="2">
    <citation type="submission" date="2020-04" db="EMBL/GenBank/DDBJ databases">
        <title>Antimicrobial susceptibility and clonality of vaginal-derived multi-drug resistant Mobiluncus isolates in China.</title>
        <authorList>
            <person name="Zhang X."/>
        </authorList>
    </citation>
    <scope>NUCLEOTIDE SEQUENCE [LARGE SCALE GENOMIC DNA]</scope>
    <source>
        <strain evidence="2 3">7</strain>
    </source>
</reference>
<organism evidence="2 3">
    <name type="scientific">Mobiluncus mulieris</name>
    <dbReference type="NCBI Taxonomy" id="2052"/>
    <lineage>
        <taxon>Bacteria</taxon>
        <taxon>Bacillati</taxon>
        <taxon>Actinomycetota</taxon>
        <taxon>Actinomycetes</taxon>
        <taxon>Actinomycetales</taxon>
        <taxon>Actinomycetaceae</taxon>
        <taxon>Mobiluncus</taxon>
    </lineage>
</organism>
<sequence>MTDCVEILYDILPLRKYLCAFTTPVLYHVLIFVDEAKNKEFENV</sequence>
<dbReference type="EMBL" id="JABCUV010000001">
    <property type="protein sequence ID" value="NMW92384.1"/>
    <property type="molecule type" value="Genomic_DNA"/>
</dbReference>
<dbReference type="AlphaFoldDB" id="A0A7Y0U3X7"/>
<comment type="caution">
    <text evidence="2">The sequence shown here is derived from an EMBL/GenBank/DDBJ whole genome shotgun (WGS) entry which is preliminary data.</text>
</comment>
<evidence type="ECO:0000313" key="4">
    <source>
        <dbReference type="Proteomes" id="UP001209486"/>
    </source>
</evidence>
<dbReference type="Proteomes" id="UP001209486">
    <property type="component" value="Unassembled WGS sequence"/>
</dbReference>